<dbReference type="EC" id="3.1.2.6" evidence="6"/>
<dbReference type="InterPro" id="IPR036866">
    <property type="entry name" value="RibonucZ/Hydroxyglut_hydro"/>
</dbReference>
<dbReference type="CDD" id="cd06262">
    <property type="entry name" value="metallo-hydrolase-like_MBL-fold"/>
    <property type="match status" value="1"/>
</dbReference>
<proteinExistence type="predicted"/>
<evidence type="ECO:0000256" key="1">
    <source>
        <dbReference type="ARBA" id="ARBA00001947"/>
    </source>
</evidence>
<evidence type="ECO:0000256" key="3">
    <source>
        <dbReference type="ARBA" id="ARBA00022801"/>
    </source>
</evidence>
<dbReference type="PANTHER" id="PTHR46233:SF3">
    <property type="entry name" value="HYDROXYACYLGLUTATHIONE HYDROLASE GLOC"/>
    <property type="match status" value="1"/>
</dbReference>
<feature type="domain" description="Metallo-beta-lactamase" evidence="5">
    <location>
        <begin position="2"/>
        <end position="134"/>
    </location>
</feature>
<gene>
    <name evidence="6" type="ORF">NAS2_1009</name>
</gene>
<dbReference type="AlphaFoldDB" id="A0A4P2VN60"/>
<dbReference type="Gene3D" id="3.60.15.10">
    <property type="entry name" value="Ribonuclease Z/Hydroxyacylglutathione hydrolase-like"/>
    <property type="match status" value="1"/>
</dbReference>
<dbReference type="SUPFAM" id="SSF56281">
    <property type="entry name" value="Metallo-hydrolase/oxidoreductase"/>
    <property type="match status" value="1"/>
</dbReference>
<dbReference type="GO" id="GO:0004416">
    <property type="term" value="F:hydroxyacylglutathione hydrolase activity"/>
    <property type="evidence" value="ECO:0007669"/>
    <property type="project" value="UniProtKB-EC"/>
</dbReference>
<comment type="cofactor">
    <cofactor evidence="1">
        <name>Zn(2+)</name>
        <dbReference type="ChEBI" id="CHEBI:29105"/>
    </cofactor>
</comment>
<keyword evidence="2" id="KW-0479">Metal-binding</keyword>
<keyword evidence="7" id="KW-1185">Reference proteome</keyword>
<dbReference type="InterPro" id="IPR051453">
    <property type="entry name" value="MBL_Glyoxalase_II"/>
</dbReference>
<keyword evidence="4" id="KW-0862">Zinc</keyword>
<dbReference type="EMBL" id="AP018732">
    <property type="protein sequence ID" value="BBE42398.1"/>
    <property type="molecule type" value="Genomic_DNA"/>
</dbReference>
<organism evidence="6 7">
    <name type="scientific">Conexivisphaera calida</name>
    <dbReference type="NCBI Taxonomy" id="1874277"/>
    <lineage>
        <taxon>Archaea</taxon>
        <taxon>Nitrososphaerota</taxon>
        <taxon>Conexivisphaeria</taxon>
        <taxon>Conexivisphaerales</taxon>
        <taxon>Conexivisphaeraceae</taxon>
        <taxon>Conexivisphaera</taxon>
    </lineage>
</organism>
<evidence type="ECO:0000259" key="5">
    <source>
        <dbReference type="SMART" id="SM00849"/>
    </source>
</evidence>
<dbReference type="Pfam" id="PF00753">
    <property type="entry name" value="Lactamase_B"/>
    <property type="match status" value="1"/>
</dbReference>
<evidence type="ECO:0000313" key="7">
    <source>
        <dbReference type="Proteomes" id="UP000509448"/>
    </source>
</evidence>
<protein>
    <submittedName>
        <fullName evidence="6">Hydroxyacylglutathione hydrolase</fullName>
        <ecNumber evidence="6">3.1.2.6</ecNumber>
    </submittedName>
</protein>
<dbReference type="PANTHER" id="PTHR46233">
    <property type="entry name" value="HYDROXYACYLGLUTATHIONE HYDROLASE GLOC"/>
    <property type="match status" value="1"/>
</dbReference>
<evidence type="ECO:0000256" key="2">
    <source>
        <dbReference type="ARBA" id="ARBA00022723"/>
    </source>
</evidence>
<dbReference type="Proteomes" id="UP000509448">
    <property type="component" value="Chromosome"/>
</dbReference>
<dbReference type="InterPro" id="IPR001279">
    <property type="entry name" value="Metallo-B-lactamas"/>
</dbReference>
<dbReference type="KEGG" id="ccai:NAS2_1009"/>
<accession>A0A4P2VN60</accession>
<sequence>MATHMHFDHVWSAKAVIDSTGADFLVHRLDWELRYELLSTAEELGFRPPDPPDRAEFVEDGQTIWRGLRVMHTPGHTPGSISLVGSGFVLTGDLLFNGSVGRTDLPTSNSKALVSSICRIYREIPYHYVVYPGHGPPTTVGAEATNNPFVGASSCGVTPQSTSAT</sequence>
<keyword evidence="3 6" id="KW-0378">Hydrolase</keyword>
<name>A0A4P2VN60_9ARCH</name>
<reference evidence="6 7" key="1">
    <citation type="journal article" date="2019" name="ISME J.">
        <title>Isolation and characterization of a thermophilic sulfur- and iron-reducing thaumarchaeote from a terrestrial acidic hot spring.</title>
        <authorList>
            <person name="Kato S."/>
            <person name="Itoh T."/>
            <person name="Yuki M."/>
            <person name="Nagamori M."/>
            <person name="Ohnishi M."/>
            <person name="Uematsu K."/>
            <person name="Suzuki K."/>
            <person name="Takashina T."/>
            <person name="Ohkuma M."/>
        </authorList>
    </citation>
    <scope>NUCLEOTIDE SEQUENCE [LARGE SCALE GENOMIC DNA]</scope>
    <source>
        <strain evidence="6 7">NAS-02</strain>
    </source>
</reference>
<dbReference type="SMART" id="SM00849">
    <property type="entry name" value="Lactamase_B"/>
    <property type="match status" value="1"/>
</dbReference>
<dbReference type="GO" id="GO:0046872">
    <property type="term" value="F:metal ion binding"/>
    <property type="evidence" value="ECO:0007669"/>
    <property type="project" value="UniProtKB-KW"/>
</dbReference>
<evidence type="ECO:0000256" key="4">
    <source>
        <dbReference type="ARBA" id="ARBA00022833"/>
    </source>
</evidence>
<evidence type="ECO:0000313" key="6">
    <source>
        <dbReference type="EMBL" id="BBE42398.1"/>
    </source>
</evidence>